<feature type="transmembrane region" description="Helical" evidence="8">
    <location>
        <begin position="108"/>
        <end position="128"/>
    </location>
</feature>
<feature type="domain" description="Glycosyltransferase RgtA/B/C/D-like" evidence="9">
    <location>
        <begin position="63"/>
        <end position="222"/>
    </location>
</feature>
<organism evidence="10 11">
    <name type="scientific">Mucilaginibacter dorajii</name>
    <dbReference type="NCBI Taxonomy" id="692994"/>
    <lineage>
        <taxon>Bacteria</taxon>
        <taxon>Pseudomonadati</taxon>
        <taxon>Bacteroidota</taxon>
        <taxon>Sphingobacteriia</taxon>
        <taxon>Sphingobacteriales</taxon>
        <taxon>Sphingobacteriaceae</taxon>
        <taxon>Mucilaginibacter</taxon>
    </lineage>
</organism>
<keyword evidence="3" id="KW-0328">Glycosyltransferase</keyword>
<keyword evidence="5 8" id="KW-0812">Transmembrane</keyword>
<comment type="caution">
    <text evidence="10">The sequence shown here is derived from an EMBL/GenBank/DDBJ whole genome shotgun (WGS) entry which is preliminary data.</text>
</comment>
<sequence>MPRFSIQKKPYLFVLVLAILINVAGIGVKYFTDDPSLYSMLARTMAQTSNFTDLIYHGGDWLDKPHFPFWMAALSFKVFGINTIAYKIPALLFFFMSVAYTYKLAQKFYGTETAIIAILILLTAQHVVMSNTDIRAEPYIMGLLMGAVYHFYKVKERFNWGDILLASLFTGCAVMTKGIYLLIPIGFAIIGDYIFKKDIKSLFAWKWLLAAVLVLLFTLPEIYTLYVQFDLHPEKIIFGHPGVSGIHWFLWDSQFGRFSNTAVIKNTHGDVFFFLHTLLWAFAPWSIVLYCCIFKSIKNLIKGVVMPEYVTVSGAFIMLLIFSISKFQLPFYTNILFPFLAIITARFVKQIIDSNQSRFFSITQYTIAALLIATIFVLNFVFEPEGWLLFLSMLVGLVLCTWYVYKSNGAGIRALFLFTCCVSIFVNAYLIFIVYPILVKYKGDVQAAQYINQNYPNQKVIAAFEVKNAFEFYMQAPVTFMDEAQAEKQQNVLTLINEDVKIALLRDHISFKVIKSFDHYSNENMTLPFLIEDERASVLTHYYLVLMGK</sequence>
<keyword evidence="7 8" id="KW-0472">Membrane</keyword>
<protein>
    <recommendedName>
        <fullName evidence="9">Glycosyltransferase RgtA/B/C/D-like domain-containing protein</fullName>
    </recommendedName>
</protein>
<feature type="transmembrane region" description="Helical" evidence="8">
    <location>
        <begin position="12"/>
        <end position="31"/>
    </location>
</feature>
<dbReference type="PANTHER" id="PTHR33908:SF3">
    <property type="entry name" value="UNDECAPRENYL PHOSPHATE-ALPHA-4-AMINO-4-DEOXY-L-ARABINOSE ARABINOSYL TRANSFERASE"/>
    <property type="match status" value="1"/>
</dbReference>
<evidence type="ECO:0000256" key="6">
    <source>
        <dbReference type="ARBA" id="ARBA00022989"/>
    </source>
</evidence>
<keyword evidence="6 8" id="KW-1133">Transmembrane helix</keyword>
<feature type="transmembrane region" description="Helical" evidence="8">
    <location>
        <begin position="331"/>
        <end position="348"/>
    </location>
</feature>
<evidence type="ECO:0000259" key="9">
    <source>
        <dbReference type="Pfam" id="PF13231"/>
    </source>
</evidence>
<feature type="transmembrane region" description="Helical" evidence="8">
    <location>
        <begin position="305"/>
        <end position="325"/>
    </location>
</feature>
<proteinExistence type="predicted"/>
<dbReference type="InterPro" id="IPR038731">
    <property type="entry name" value="RgtA/B/C-like"/>
</dbReference>
<evidence type="ECO:0000313" key="11">
    <source>
        <dbReference type="Proteomes" id="UP001500742"/>
    </source>
</evidence>
<evidence type="ECO:0000256" key="8">
    <source>
        <dbReference type="SAM" id="Phobius"/>
    </source>
</evidence>
<evidence type="ECO:0000256" key="2">
    <source>
        <dbReference type="ARBA" id="ARBA00022475"/>
    </source>
</evidence>
<evidence type="ECO:0000256" key="7">
    <source>
        <dbReference type="ARBA" id="ARBA00023136"/>
    </source>
</evidence>
<reference evidence="11" key="1">
    <citation type="journal article" date="2019" name="Int. J. Syst. Evol. Microbiol.">
        <title>The Global Catalogue of Microorganisms (GCM) 10K type strain sequencing project: providing services to taxonomists for standard genome sequencing and annotation.</title>
        <authorList>
            <consortium name="The Broad Institute Genomics Platform"/>
            <consortium name="The Broad Institute Genome Sequencing Center for Infectious Disease"/>
            <person name="Wu L."/>
            <person name="Ma J."/>
        </authorList>
    </citation>
    <scope>NUCLEOTIDE SEQUENCE [LARGE SCALE GENOMIC DNA]</scope>
    <source>
        <strain evidence="11">JCM 16601</strain>
    </source>
</reference>
<accession>A0ABP7PBY4</accession>
<keyword evidence="4" id="KW-0808">Transferase</keyword>
<gene>
    <name evidence="10" type="ORF">GCM10022210_08980</name>
</gene>
<comment type="subcellular location">
    <subcellularLocation>
        <location evidence="1">Cell membrane</location>
        <topology evidence="1">Multi-pass membrane protein</topology>
    </subcellularLocation>
</comment>
<name>A0ABP7PBY4_9SPHI</name>
<feature type="transmembrane region" description="Helical" evidence="8">
    <location>
        <begin position="387"/>
        <end position="405"/>
    </location>
</feature>
<feature type="transmembrane region" description="Helical" evidence="8">
    <location>
        <begin position="271"/>
        <end position="293"/>
    </location>
</feature>
<feature type="transmembrane region" description="Helical" evidence="8">
    <location>
        <begin position="360"/>
        <end position="381"/>
    </location>
</feature>
<keyword evidence="2" id="KW-1003">Cell membrane</keyword>
<dbReference type="Proteomes" id="UP001500742">
    <property type="component" value="Unassembled WGS sequence"/>
</dbReference>
<dbReference type="EMBL" id="BAAAZC010000007">
    <property type="protein sequence ID" value="GAA3963133.1"/>
    <property type="molecule type" value="Genomic_DNA"/>
</dbReference>
<evidence type="ECO:0000256" key="1">
    <source>
        <dbReference type="ARBA" id="ARBA00004651"/>
    </source>
</evidence>
<dbReference type="InterPro" id="IPR050297">
    <property type="entry name" value="LipidA_mod_glycosyltrf_83"/>
</dbReference>
<feature type="transmembrane region" description="Helical" evidence="8">
    <location>
        <begin position="202"/>
        <end position="223"/>
    </location>
</feature>
<evidence type="ECO:0000256" key="3">
    <source>
        <dbReference type="ARBA" id="ARBA00022676"/>
    </source>
</evidence>
<evidence type="ECO:0000256" key="4">
    <source>
        <dbReference type="ARBA" id="ARBA00022679"/>
    </source>
</evidence>
<keyword evidence="11" id="KW-1185">Reference proteome</keyword>
<evidence type="ECO:0000313" key="10">
    <source>
        <dbReference type="EMBL" id="GAA3963133.1"/>
    </source>
</evidence>
<feature type="transmembrane region" description="Helical" evidence="8">
    <location>
        <begin position="69"/>
        <end position="96"/>
    </location>
</feature>
<feature type="transmembrane region" description="Helical" evidence="8">
    <location>
        <begin position="164"/>
        <end position="190"/>
    </location>
</feature>
<dbReference type="PANTHER" id="PTHR33908">
    <property type="entry name" value="MANNOSYLTRANSFERASE YKCB-RELATED"/>
    <property type="match status" value="1"/>
</dbReference>
<evidence type="ECO:0000256" key="5">
    <source>
        <dbReference type="ARBA" id="ARBA00022692"/>
    </source>
</evidence>
<dbReference type="Pfam" id="PF13231">
    <property type="entry name" value="PMT_2"/>
    <property type="match status" value="1"/>
</dbReference>
<feature type="transmembrane region" description="Helical" evidence="8">
    <location>
        <begin position="414"/>
        <end position="438"/>
    </location>
</feature>